<dbReference type="AlphaFoldDB" id="A0A2P2N004"/>
<accession>A0A2P2N004</accession>
<dbReference type="EMBL" id="GGEC01055326">
    <property type="protein sequence ID" value="MBX35810.1"/>
    <property type="molecule type" value="Transcribed_RNA"/>
</dbReference>
<sequence length="38" mass="4298">MLEWDSSVEIMETAVSLIGLLVLLYCIYDASFLFTVLV</sequence>
<protein>
    <submittedName>
        <fullName evidence="2">Uncharacterized protein</fullName>
    </submittedName>
</protein>
<keyword evidence="1" id="KW-0472">Membrane</keyword>
<evidence type="ECO:0000256" key="1">
    <source>
        <dbReference type="SAM" id="Phobius"/>
    </source>
</evidence>
<reference evidence="2" key="1">
    <citation type="submission" date="2018-02" db="EMBL/GenBank/DDBJ databases">
        <title>Rhizophora mucronata_Transcriptome.</title>
        <authorList>
            <person name="Meera S.P."/>
            <person name="Sreeshan A."/>
            <person name="Augustine A."/>
        </authorList>
    </citation>
    <scope>NUCLEOTIDE SEQUENCE</scope>
    <source>
        <tissue evidence="2">Leaf</tissue>
    </source>
</reference>
<feature type="transmembrane region" description="Helical" evidence="1">
    <location>
        <begin position="14"/>
        <end position="37"/>
    </location>
</feature>
<evidence type="ECO:0000313" key="2">
    <source>
        <dbReference type="EMBL" id="MBX35810.1"/>
    </source>
</evidence>
<keyword evidence="1" id="KW-0812">Transmembrane</keyword>
<keyword evidence="1" id="KW-1133">Transmembrane helix</keyword>
<proteinExistence type="predicted"/>
<organism evidence="2">
    <name type="scientific">Rhizophora mucronata</name>
    <name type="common">Asiatic mangrove</name>
    <dbReference type="NCBI Taxonomy" id="61149"/>
    <lineage>
        <taxon>Eukaryota</taxon>
        <taxon>Viridiplantae</taxon>
        <taxon>Streptophyta</taxon>
        <taxon>Embryophyta</taxon>
        <taxon>Tracheophyta</taxon>
        <taxon>Spermatophyta</taxon>
        <taxon>Magnoliopsida</taxon>
        <taxon>eudicotyledons</taxon>
        <taxon>Gunneridae</taxon>
        <taxon>Pentapetalae</taxon>
        <taxon>rosids</taxon>
        <taxon>fabids</taxon>
        <taxon>Malpighiales</taxon>
        <taxon>Rhizophoraceae</taxon>
        <taxon>Rhizophora</taxon>
    </lineage>
</organism>
<name>A0A2P2N004_RHIMU</name>